<sequence length="326" mass="36027">MIKKKKKINKNINFLFKNRDLFNKFKNDFNKHYSEEEEAIRYKIFSDNVKMINKHNSEEHNYKLGINGFTDLTNAEYQSLYLRPMEIPDLEIETVDASGLTDTPSSYDCRNYGEVTPVKNQNPCGSCWSFSATGVIEGCGKIGSGKLNSVSEQELVDCDDDDNGCSGGWPKRALDWVKNNGGICSESAYPYQAVQGTCKKTSCSSVSTVGSAYYATPNNPEVLKSVIYTYGPVSVAIDASSTQFSNYRGGVFDYPSCGTAVNHAVLVVGYGHDYSVGLDYWIIKNSWGTSWWGAAGYMNMKRTNANDAGMCGILQYPVFATGCTAH</sequence>
<keyword evidence="6" id="KW-1185">Reference proteome</keyword>
<dbReference type="InterPro" id="IPR013201">
    <property type="entry name" value="Prot_inhib_I29"/>
</dbReference>
<dbReference type="SMART" id="SM00848">
    <property type="entry name" value="Inhibitor_I29"/>
    <property type="match status" value="1"/>
</dbReference>
<feature type="domain" description="Cathepsin propeptide inhibitor" evidence="4">
    <location>
        <begin position="22"/>
        <end position="77"/>
    </location>
</feature>
<dbReference type="Pfam" id="PF08246">
    <property type="entry name" value="Inhibitor_I29"/>
    <property type="match status" value="1"/>
</dbReference>
<dbReference type="EMBL" id="JAPDFW010000103">
    <property type="protein sequence ID" value="KAJ5069778.1"/>
    <property type="molecule type" value="Genomic_DNA"/>
</dbReference>
<comment type="similarity">
    <text evidence="1">Belongs to the peptidase C1 family.</text>
</comment>
<dbReference type="PRINTS" id="PR00705">
    <property type="entry name" value="PAPAIN"/>
</dbReference>
<dbReference type="InterPro" id="IPR000169">
    <property type="entry name" value="Pept_cys_AS"/>
</dbReference>
<comment type="caution">
    <text evidence="5">The sequence shown here is derived from an EMBL/GenBank/DDBJ whole genome shotgun (WGS) entry which is preliminary data.</text>
</comment>
<dbReference type="GO" id="GO:0006508">
    <property type="term" value="P:proteolysis"/>
    <property type="evidence" value="ECO:0007669"/>
    <property type="project" value="UniProtKB-KW"/>
</dbReference>
<gene>
    <name evidence="5" type="ORF">M0811_02356</name>
</gene>
<name>A0A9Q0R7X6_ANAIG</name>
<dbReference type="PANTHER" id="PTHR12411">
    <property type="entry name" value="CYSTEINE PROTEASE FAMILY C1-RELATED"/>
    <property type="match status" value="1"/>
</dbReference>
<keyword evidence="5" id="KW-0645">Protease</keyword>
<accession>A0A9Q0R7X6</accession>
<dbReference type="InterPro" id="IPR025660">
    <property type="entry name" value="Pept_his_AS"/>
</dbReference>
<dbReference type="SMART" id="SM00645">
    <property type="entry name" value="Pept_C1"/>
    <property type="match status" value="1"/>
</dbReference>
<dbReference type="InterPro" id="IPR013128">
    <property type="entry name" value="Peptidase_C1A"/>
</dbReference>
<keyword evidence="2" id="KW-1015">Disulfide bond</keyword>
<dbReference type="InterPro" id="IPR039417">
    <property type="entry name" value="Peptidase_C1A_papain-like"/>
</dbReference>
<proteinExistence type="inferred from homology"/>
<dbReference type="InterPro" id="IPR038765">
    <property type="entry name" value="Papain-like_cys_pep_sf"/>
</dbReference>
<protein>
    <submittedName>
        <fullName evidence="5">Cysteine protease rdl2-related</fullName>
    </submittedName>
</protein>
<dbReference type="FunFam" id="3.90.70.10:FF:000332">
    <property type="entry name" value="Cathepsin L1"/>
    <property type="match status" value="1"/>
</dbReference>
<evidence type="ECO:0000256" key="1">
    <source>
        <dbReference type="ARBA" id="ARBA00008455"/>
    </source>
</evidence>
<dbReference type="Gene3D" id="3.90.70.10">
    <property type="entry name" value="Cysteine proteinases"/>
    <property type="match status" value="1"/>
</dbReference>
<evidence type="ECO:0000313" key="6">
    <source>
        <dbReference type="Proteomes" id="UP001149090"/>
    </source>
</evidence>
<dbReference type="OMA" id="MTHAEYL"/>
<keyword evidence="5" id="KW-0378">Hydrolase</keyword>
<dbReference type="Proteomes" id="UP001149090">
    <property type="component" value="Unassembled WGS sequence"/>
</dbReference>
<evidence type="ECO:0000259" key="3">
    <source>
        <dbReference type="SMART" id="SM00645"/>
    </source>
</evidence>
<organism evidence="5 6">
    <name type="scientific">Anaeramoeba ignava</name>
    <name type="common">Anaerobic marine amoeba</name>
    <dbReference type="NCBI Taxonomy" id="1746090"/>
    <lineage>
        <taxon>Eukaryota</taxon>
        <taxon>Metamonada</taxon>
        <taxon>Anaeramoebidae</taxon>
        <taxon>Anaeramoeba</taxon>
    </lineage>
</organism>
<dbReference type="OrthoDB" id="10253408at2759"/>
<dbReference type="CDD" id="cd02248">
    <property type="entry name" value="Peptidase_C1A"/>
    <property type="match status" value="1"/>
</dbReference>
<dbReference type="PROSITE" id="PS00139">
    <property type="entry name" value="THIOL_PROTEASE_CYS"/>
    <property type="match status" value="1"/>
</dbReference>
<evidence type="ECO:0000313" key="5">
    <source>
        <dbReference type="EMBL" id="KAJ5069778.1"/>
    </source>
</evidence>
<dbReference type="AlphaFoldDB" id="A0A9Q0R7X6"/>
<dbReference type="SUPFAM" id="SSF54001">
    <property type="entry name" value="Cysteine proteinases"/>
    <property type="match status" value="1"/>
</dbReference>
<reference evidence="5" key="1">
    <citation type="submission" date="2022-10" db="EMBL/GenBank/DDBJ databases">
        <title>Novel sulphate-reducing endosymbionts in the free-living metamonad Anaeramoeba.</title>
        <authorList>
            <person name="Jerlstrom-Hultqvist J."/>
            <person name="Cepicka I."/>
            <person name="Gallot-Lavallee L."/>
            <person name="Salas-Leiva D."/>
            <person name="Curtis B.A."/>
            <person name="Zahonova K."/>
            <person name="Pipaliya S."/>
            <person name="Dacks J."/>
            <person name="Roger A.J."/>
        </authorList>
    </citation>
    <scope>NUCLEOTIDE SEQUENCE</scope>
    <source>
        <strain evidence="5">BMAN</strain>
    </source>
</reference>
<evidence type="ECO:0000259" key="4">
    <source>
        <dbReference type="SMART" id="SM00848"/>
    </source>
</evidence>
<dbReference type="PROSITE" id="PS00639">
    <property type="entry name" value="THIOL_PROTEASE_HIS"/>
    <property type="match status" value="1"/>
</dbReference>
<dbReference type="InterPro" id="IPR000668">
    <property type="entry name" value="Peptidase_C1A_C"/>
</dbReference>
<feature type="domain" description="Peptidase C1A papain C-terminal" evidence="3">
    <location>
        <begin position="103"/>
        <end position="321"/>
    </location>
</feature>
<evidence type="ECO:0000256" key="2">
    <source>
        <dbReference type="ARBA" id="ARBA00023157"/>
    </source>
</evidence>
<dbReference type="GO" id="GO:0008234">
    <property type="term" value="F:cysteine-type peptidase activity"/>
    <property type="evidence" value="ECO:0007669"/>
    <property type="project" value="InterPro"/>
</dbReference>
<dbReference type="Pfam" id="PF00112">
    <property type="entry name" value="Peptidase_C1"/>
    <property type="match status" value="1"/>
</dbReference>